<feature type="transmembrane region" description="Helical" evidence="5">
    <location>
        <begin position="612"/>
        <end position="634"/>
    </location>
</feature>
<dbReference type="RefSeq" id="WP_152543905.1">
    <property type="nucleotide sequence ID" value="NZ_JMFG01000009.1"/>
</dbReference>
<dbReference type="Pfam" id="PF00528">
    <property type="entry name" value="BPD_transp_1"/>
    <property type="match status" value="1"/>
</dbReference>
<feature type="transmembrane region" description="Helical" evidence="5">
    <location>
        <begin position="498"/>
        <end position="522"/>
    </location>
</feature>
<evidence type="ECO:0000313" key="7">
    <source>
        <dbReference type="EMBL" id="KDA54245.1"/>
    </source>
</evidence>
<sequence>RLQAAGPVAAEGSVLTFPGELPDSYWSLSREGVIRILPQDDAVTLPQVVPPVTVALTDRWGRWLAVGDGEGLKVYRLSLRPTFVGQERKLKLRVGSPQVSQARDVRLLSVGGDGAPAVVGVQGGTTFLWQGTGEALEAKTLAPREGQAAAVSEAGDRVWLATDRELSVWDGNGTLLATAPLPAAVTAMSLLLGDSTCLVGDGQGTVRAFGLYQEASGFLLEPFAFFPGPGPVLGLAPSPRTKAFAVLRPGLIQVDYLTSGKVLAQRAVPEAARAGLAFSPRGERLFVAETSGRIHVLTADLGHPEATLGTLFGKVRYEGYRHASWTWQSTGGSNAFEPKLSLVPLIFGSFKGAFYAMLFSAPLGFLAALYTSQFAPLRLRQWVKPMVELLAGVPSVVVGFVAALVLAPWLSRHLASVMLALLVIPVTLLTAGWLCELRPRPWQLRVQQRWERLFTLGLLAVALVLVWFLAPAVEQLLFPGGLLEFLHSKLGVSYDQRNALVTGFALGFAVLPVIFTLAEDALSNVPESLVNAALSLGASRARAAWTVVVPAAAPGLVAALLLGFGRAVGETMIVLMASGNAPVLSFSPFSGMRTMAACIAVELPEAAYGETLYRVLLLVALLLFAFTLATNLLGQRVARSLRRRFGVTP</sequence>
<dbReference type="STRING" id="1312852.EG19_12245"/>
<evidence type="ECO:0000256" key="2">
    <source>
        <dbReference type="ARBA" id="ARBA00022692"/>
    </source>
</evidence>
<feature type="transmembrane region" description="Helical" evidence="5">
    <location>
        <begin position="416"/>
        <end position="435"/>
    </location>
</feature>
<dbReference type="GO" id="GO:0005886">
    <property type="term" value="C:plasma membrane"/>
    <property type="evidence" value="ECO:0007669"/>
    <property type="project" value="UniProtKB-SubCell"/>
</dbReference>
<dbReference type="InterPro" id="IPR011044">
    <property type="entry name" value="Quino_amine_DH_bsu"/>
</dbReference>
<dbReference type="GO" id="GO:0055085">
    <property type="term" value="P:transmembrane transport"/>
    <property type="evidence" value="ECO:0007669"/>
    <property type="project" value="InterPro"/>
</dbReference>
<evidence type="ECO:0000256" key="1">
    <source>
        <dbReference type="ARBA" id="ARBA00004651"/>
    </source>
</evidence>
<comment type="similarity">
    <text evidence="5">Belongs to the binding-protein-dependent transport system permease family.</text>
</comment>
<feature type="transmembrane region" description="Helical" evidence="5">
    <location>
        <begin position="456"/>
        <end position="478"/>
    </location>
</feature>
<dbReference type="SUPFAM" id="SSF161098">
    <property type="entry name" value="MetI-like"/>
    <property type="match status" value="1"/>
</dbReference>
<keyword evidence="2 5" id="KW-0812">Transmembrane</keyword>
<evidence type="ECO:0000259" key="6">
    <source>
        <dbReference type="PROSITE" id="PS50928"/>
    </source>
</evidence>
<feature type="non-terminal residue" evidence="7">
    <location>
        <position position="1"/>
    </location>
</feature>
<accession>A0A062Y0F2</accession>
<feature type="transmembrane region" description="Helical" evidence="5">
    <location>
        <begin position="543"/>
        <end position="564"/>
    </location>
</feature>
<feature type="transmembrane region" description="Helical" evidence="5">
    <location>
        <begin position="389"/>
        <end position="410"/>
    </location>
</feature>
<protein>
    <recommendedName>
        <fullName evidence="6">ABC transmembrane type-1 domain-containing protein</fullName>
    </recommendedName>
</protein>
<reference evidence="7 8" key="1">
    <citation type="submission" date="2014-04" db="EMBL/GenBank/DDBJ databases">
        <title>The Genome Sequence of Thermoanaerobaculum aquaticum MP-01, The First Cultivated Group 23 Acidobacterium.</title>
        <authorList>
            <person name="Stamps B.W."/>
            <person name="Losey N.A."/>
            <person name="Lawson P.A."/>
            <person name="Stevenson B.S."/>
        </authorList>
    </citation>
    <scope>NUCLEOTIDE SEQUENCE [LARGE SCALE GENOMIC DNA]</scope>
    <source>
        <strain evidence="7 8">MP-01</strain>
    </source>
</reference>
<dbReference type="EMBL" id="JMFG01000009">
    <property type="protein sequence ID" value="KDA54245.1"/>
    <property type="molecule type" value="Genomic_DNA"/>
</dbReference>
<keyword evidence="3 5" id="KW-1133">Transmembrane helix</keyword>
<gene>
    <name evidence="7" type="ORF">EG19_12245</name>
</gene>
<organism evidence="7 8">
    <name type="scientific">Thermoanaerobaculum aquaticum</name>
    <dbReference type="NCBI Taxonomy" id="1312852"/>
    <lineage>
        <taxon>Bacteria</taxon>
        <taxon>Pseudomonadati</taxon>
        <taxon>Acidobacteriota</taxon>
        <taxon>Thermoanaerobaculia</taxon>
        <taxon>Thermoanaerobaculales</taxon>
        <taxon>Thermoanaerobaculaceae</taxon>
        <taxon>Thermoanaerobaculum</taxon>
    </lineage>
</organism>
<dbReference type="SUPFAM" id="SSF50969">
    <property type="entry name" value="YVTN repeat-like/Quinoprotein amine dehydrogenase"/>
    <property type="match status" value="1"/>
</dbReference>
<name>A0A062Y0F2_9BACT</name>
<dbReference type="PANTHER" id="PTHR42727:SF1">
    <property type="entry name" value="PHOSPHATE TRANSPORT SYSTEM PERMEASE"/>
    <property type="match status" value="1"/>
</dbReference>
<evidence type="ECO:0000256" key="5">
    <source>
        <dbReference type="RuleBase" id="RU363032"/>
    </source>
</evidence>
<dbReference type="PANTHER" id="PTHR42727">
    <property type="entry name" value="PHOSPHATE TRANSPORT SYSTEM PERMEASE PROTEIN"/>
    <property type="match status" value="1"/>
</dbReference>
<dbReference type="PROSITE" id="PS50928">
    <property type="entry name" value="ABC_TM1"/>
    <property type="match status" value="1"/>
</dbReference>
<keyword evidence="4 5" id="KW-0472">Membrane</keyword>
<dbReference type="AlphaFoldDB" id="A0A062Y0F2"/>
<dbReference type="InterPro" id="IPR000515">
    <property type="entry name" value="MetI-like"/>
</dbReference>
<feature type="domain" description="ABC transmembrane type-1" evidence="6">
    <location>
        <begin position="346"/>
        <end position="634"/>
    </location>
</feature>
<proteinExistence type="inferred from homology"/>
<dbReference type="Proteomes" id="UP000027284">
    <property type="component" value="Unassembled WGS sequence"/>
</dbReference>
<evidence type="ECO:0000256" key="3">
    <source>
        <dbReference type="ARBA" id="ARBA00022989"/>
    </source>
</evidence>
<evidence type="ECO:0000256" key="4">
    <source>
        <dbReference type="ARBA" id="ARBA00023136"/>
    </source>
</evidence>
<dbReference type="InterPro" id="IPR015943">
    <property type="entry name" value="WD40/YVTN_repeat-like_dom_sf"/>
</dbReference>
<feature type="transmembrane region" description="Helical" evidence="5">
    <location>
        <begin position="353"/>
        <end position="377"/>
    </location>
</feature>
<comment type="subcellular location">
    <subcellularLocation>
        <location evidence="1 5">Cell membrane</location>
        <topology evidence="1 5">Multi-pass membrane protein</topology>
    </subcellularLocation>
</comment>
<dbReference type="Gene3D" id="1.10.3720.10">
    <property type="entry name" value="MetI-like"/>
    <property type="match status" value="1"/>
</dbReference>
<dbReference type="Gene3D" id="2.130.10.10">
    <property type="entry name" value="YVTN repeat-like/Quinoprotein amine dehydrogenase"/>
    <property type="match status" value="1"/>
</dbReference>
<evidence type="ECO:0000313" key="8">
    <source>
        <dbReference type="Proteomes" id="UP000027284"/>
    </source>
</evidence>
<keyword evidence="5" id="KW-0813">Transport</keyword>
<dbReference type="InterPro" id="IPR035906">
    <property type="entry name" value="MetI-like_sf"/>
</dbReference>
<dbReference type="OrthoDB" id="9785113at2"/>
<keyword evidence="8" id="KW-1185">Reference proteome</keyword>
<dbReference type="CDD" id="cd06261">
    <property type="entry name" value="TM_PBP2"/>
    <property type="match status" value="1"/>
</dbReference>
<comment type="caution">
    <text evidence="7">The sequence shown here is derived from an EMBL/GenBank/DDBJ whole genome shotgun (WGS) entry which is preliminary data.</text>
</comment>